<feature type="transmembrane region" description="Helical" evidence="1">
    <location>
        <begin position="34"/>
        <end position="55"/>
    </location>
</feature>
<feature type="transmembrane region" description="Helical" evidence="1">
    <location>
        <begin position="84"/>
        <end position="102"/>
    </location>
</feature>
<proteinExistence type="predicted"/>
<feature type="transmembrane region" description="Helical" evidence="1">
    <location>
        <begin position="6"/>
        <end position="27"/>
    </location>
</feature>
<keyword evidence="1" id="KW-0472">Membrane</keyword>
<keyword evidence="3" id="KW-1185">Reference proteome</keyword>
<dbReference type="Proteomes" id="UP001223079">
    <property type="component" value="Unassembled WGS sequence"/>
</dbReference>
<protein>
    <submittedName>
        <fullName evidence="2">Uncharacterized protein</fullName>
    </submittedName>
</protein>
<dbReference type="EMBL" id="JAUSTM010000001">
    <property type="protein sequence ID" value="MDQ0221541.1"/>
    <property type="molecule type" value="Genomic_DNA"/>
</dbReference>
<organism evidence="2 3">
    <name type="scientific">Streptococcus moroccensis</name>
    <dbReference type="NCBI Taxonomy" id="1451356"/>
    <lineage>
        <taxon>Bacteria</taxon>
        <taxon>Bacillati</taxon>
        <taxon>Bacillota</taxon>
        <taxon>Bacilli</taxon>
        <taxon>Lactobacillales</taxon>
        <taxon>Streptococcaceae</taxon>
        <taxon>Streptococcus</taxon>
    </lineage>
</organism>
<comment type="caution">
    <text evidence="2">The sequence shown here is derived from an EMBL/GenBank/DDBJ whole genome shotgun (WGS) entry which is preliminary data.</text>
</comment>
<evidence type="ECO:0000313" key="2">
    <source>
        <dbReference type="EMBL" id="MDQ0221541.1"/>
    </source>
</evidence>
<gene>
    <name evidence="2" type="ORF">J2S23_000072</name>
</gene>
<accession>A0ABT9YPJ6</accession>
<sequence length="103" mass="11789">MNKKQFNWLMTAVAITTLFLFGFAFIPPTASRHFFVRSLLILLIGFCANICYTYRGDHSPSEPLFHVHIGRSGIGLNPRHPLGYKIYFSLIFIFFSLLVASFL</sequence>
<keyword evidence="1" id="KW-1133">Transmembrane helix</keyword>
<name>A0ABT9YPJ6_9STRE</name>
<keyword evidence="1" id="KW-0812">Transmembrane</keyword>
<reference evidence="2 3" key="1">
    <citation type="submission" date="2023-07" db="EMBL/GenBank/DDBJ databases">
        <title>Genomic Encyclopedia of Type Strains, Phase IV (KMG-IV): sequencing the most valuable type-strain genomes for metagenomic binning, comparative biology and taxonomic classification.</title>
        <authorList>
            <person name="Goeker M."/>
        </authorList>
    </citation>
    <scope>NUCLEOTIDE SEQUENCE [LARGE SCALE GENOMIC DNA]</scope>
    <source>
        <strain evidence="2 3">DSM 105143</strain>
    </source>
</reference>
<evidence type="ECO:0000256" key="1">
    <source>
        <dbReference type="SAM" id="Phobius"/>
    </source>
</evidence>
<evidence type="ECO:0000313" key="3">
    <source>
        <dbReference type="Proteomes" id="UP001223079"/>
    </source>
</evidence>
<dbReference type="RefSeq" id="WP_307120781.1">
    <property type="nucleotide sequence ID" value="NZ_JAUSTM010000001.1"/>
</dbReference>